<evidence type="ECO:0000256" key="4">
    <source>
        <dbReference type="ARBA" id="ARBA00022832"/>
    </source>
</evidence>
<evidence type="ECO:0000256" key="1">
    <source>
        <dbReference type="ARBA" id="ARBA00005194"/>
    </source>
</evidence>
<comment type="catalytic activity">
    <reaction evidence="8">
        <text>a 2,3-saturated acyl-[ACP] + NAD(+) = a (2E)-enoyl-[ACP] + NADH + H(+)</text>
        <dbReference type="Rhea" id="RHEA:10240"/>
        <dbReference type="Rhea" id="RHEA-COMP:9925"/>
        <dbReference type="Rhea" id="RHEA-COMP:9926"/>
        <dbReference type="ChEBI" id="CHEBI:15378"/>
        <dbReference type="ChEBI" id="CHEBI:57540"/>
        <dbReference type="ChEBI" id="CHEBI:57945"/>
        <dbReference type="ChEBI" id="CHEBI:78784"/>
        <dbReference type="ChEBI" id="CHEBI:78785"/>
        <dbReference type="EC" id="1.3.1.9"/>
    </reaction>
</comment>
<evidence type="ECO:0000313" key="12">
    <source>
        <dbReference type="Proteomes" id="UP000294830"/>
    </source>
</evidence>
<feature type="binding site" evidence="10">
    <location>
        <position position="167"/>
    </location>
    <ligand>
        <name>NAD(+)</name>
        <dbReference type="ChEBI" id="CHEBI:57540"/>
    </ligand>
</feature>
<accession>A0A4R2EV07</accession>
<feature type="binding site" evidence="10">
    <location>
        <begin position="21"/>
        <end position="22"/>
    </location>
    <ligand>
        <name>NAD(+)</name>
        <dbReference type="ChEBI" id="CHEBI:57540"/>
    </ligand>
</feature>
<feature type="binding site" evidence="10">
    <location>
        <position position="95"/>
    </location>
    <ligand>
        <name>NAD(+)</name>
        <dbReference type="ChEBI" id="CHEBI:57540"/>
    </ligand>
</feature>
<proteinExistence type="inferred from homology"/>
<dbReference type="PANTHER" id="PTHR43159:SF2">
    <property type="entry name" value="ENOYL-[ACYL-CARRIER-PROTEIN] REDUCTASE [NADH], CHLOROPLASTIC"/>
    <property type="match status" value="1"/>
</dbReference>
<keyword evidence="6" id="KW-0443">Lipid metabolism</keyword>
<dbReference type="InterPro" id="IPR002347">
    <property type="entry name" value="SDR_fam"/>
</dbReference>
<dbReference type="InterPro" id="IPR014358">
    <property type="entry name" value="Enoyl-ACP_Rdtase_NADH"/>
</dbReference>
<comment type="similarity">
    <text evidence="2 8">Belongs to the short-chain dehydrogenases/reductases (SDR) family. FabI subfamily.</text>
</comment>
<organism evidence="11 12">
    <name type="scientific">Acetobacteroides hydrogenigenes</name>
    <dbReference type="NCBI Taxonomy" id="979970"/>
    <lineage>
        <taxon>Bacteria</taxon>
        <taxon>Pseudomonadati</taxon>
        <taxon>Bacteroidota</taxon>
        <taxon>Bacteroidia</taxon>
        <taxon>Bacteroidales</taxon>
        <taxon>Rikenellaceae</taxon>
        <taxon>Acetobacteroides</taxon>
    </lineage>
</organism>
<evidence type="ECO:0000256" key="6">
    <source>
        <dbReference type="ARBA" id="ARBA00023098"/>
    </source>
</evidence>
<dbReference type="PIRSF" id="PIRSF000094">
    <property type="entry name" value="Enoyl-ACP_rdct"/>
    <property type="match status" value="1"/>
</dbReference>
<keyword evidence="7 8" id="KW-0275">Fatty acid biosynthesis</keyword>
<keyword evidence="5 8" id="KW-0560">Oxidoreductase</keyword>
<dbReference type="EC" id="1.3.1.9" evidence="8"/>
<dbReference type="SUPFAM" id="SSF51735">
    <property type="entry name" value="NAD(P)-binding Rossmann-fold domains"/>
    <property type="match status" value="1"/>
</dbReference>
<dbReference type="RefSeq" id="WP_131837623.1">
    <property type="nucleotide sequence ID" value="NZ_SLWB01000001.1"/>
</dbReference>
<name>A0A4R2EV07_9BACT</name>
<dbReference type="Gene3D" id="3.40.50.720">
    <property type="entry name" value="NAD(P)-binding Rossmann-like Domain"/>
    <property type="match status" value="1"/>
</dbReference>
<dbReference type="InterPro" id="IPR036291">
    <property type="entry name" value="NAD(P)-bd_dom_sf"/>
</dbReference>
<dbReference type="GO" id="GO:0004318">
    <property type="term" value="F:enoyl-[acyl-carrier-protein] reductase (NADH) activity"/>
    <property type="evidence" value="ECO:0007669"/>
    <property type="project" value="UniProtKB-EC"/>
</dbReference>
<feature type="active site" description="Proton acceptor" evidence="9">
    <location>
        <position position="150"/>
    </location>
</feature>
<comment type="pathway">
    <text evidence="1">Lipid metabolism; fatty acid biosynthesis.</text>
</comment>
<evidence type="ECO:0000256" key="7">
    <source>
        <dbReference type="ARBA" id="ARBA00023160"/>
    </source>
</evidence>
<comment type="caution">
    <text evidence="11">The sequence shown here is derived from an EMBL/GenBank/DDBJ whole genome shotgun (WGS) entry which is preliminary data.</text>
</comment>
<dbReference type="Proteomes" id="UP000294830">
    <property type="component" value="Unassembled WGS sequence"/>
</dbReference>
<evidence type="ECO:0000256" key="2">
    <source>
        <dbReference type="ARBA" id="ARBA00009233"/>
    </source>
</evidence>
<evidence type="ECO:0000256" key="3">
    <source>
        <dbReference type="ARBA" id="ARBA00022516"/>
    </source>
</evidence>
<protein>
    <recommendedName>
        <fullName evidence="8">Enoyl-[acyl-carrier-protein] reductase [NADH]</fullName>
        <ecNumber evidence="8">1.3.1.9</ecNumber>
    </recommendedName>
</protein>
<keyword evidence="12" id="KW-1185">Reference proteome</keyword>
<dbReference type="EMBL" id="SLWB01000001">
    <property type="protein sequence ID" value="TCN72832.1"/>
    <property type="molecule type" value="Genomic_DNA"/>
</dbReference>
<dbReference type="AlphaFoldDB" id="A0A4R2EV07"/>
<feature type="binding site" evidence="10">
    <location>
        <position position="15"/>
    </location>
    <ligand>
        <name>NAD(+)</name>
        <dbReference type="ChEBI" id="CHEBI:57540"/>
    </ligand>
</feature>
<dbReference type="OrthoDB" id="9803628at2"/>
<evidence type="ECO:0000256" key="8">
    <source>
        <dbReference type="PIRNR" id="PIRNR000094"/>
    </source>
</evidence>
<keyword evidence="3 8" id="KW-0444">Lipid biosynthesis</keyword>
<keyword evidence="8 10" id="KW-0520">NAD</keyword>
<evidence type="ECO:0000256" key="9">
    <source>
        <dbReference type="PIRSR" id="PIRSR000094-1"/>
    </source>
</evidence>
<dbReference type="Pfam" id="PF13561">
    <property type="entry name" value="adh_short_C2"/>
    <property type="match status" value="1"/>
</dbReference>
<sequence length="292" mass="32242">MSYNLLKGKRGIIFGALNDKSIAWKVAEKAHEEGATFVLTNTPVALRLGELDELAEKTGSIVIPADATNVKDLEKLISEAMNVLGGKLDFVLHSIGMSPNVRKGKTYDDLDYDYLQKTLDISAISFHKVIQVCRKLDAMNEWGSIVAYSYVAAQRTLYGYNDMADAKALLESIARSFGYIYGREKHVRINTISQSPTMTTAGGGIMGFDGLMDFSDRMSPLGNATAEECADYTIALFSDLTRKVTMQNLLHDGGFSSMGMSARAMAIYNKSLEIEYTDIENRAKKGKEKKHE</sequence>
<reference evidence="11 12" key="1">
    <citation type="submission" date="2019-03" db="EMBL/GenBank/DDBJ databases">
        <title>Genomic Encyclopedia of Archaeal and Bacterial Type Strains, Phase II (KMG-II): from individual species to whole genera.</title>
        <authorList>
            <person name="Goeker M."/>
        </authorList>
    </citation>
    <scope>NUCLEOTIDE SEQUENCE [LARGE SCALE GENOMIC DNA]</scope>
    <source>
        <strain evidence="11 12">RL-C</strain>
    </source>
</reference>
<keyword evidence="4" id="KW-0276">Fatty acid metabolism</keyword>
<evidence type="ECO:0000256" key="10">
    <source>
        <dbReference type="PIRSR" id="PIRSR000094-3"/>
    </source>
</evidence>
<gene>
    <name evidence="11" type="ORF">CLV25_10150</name>
</gene>
<evidence type="ECO:0000313" key="11">
    <source>
        <dbReference type="EMBL" id="TCN72832.1"/>
    </source>
</evidence>
<evidence type="ECO:0000256" key="5">
    <source>
        <dbReference type="ARBA" id="ARBA00023002"/>
    </source>
</evidence>
<feature type="active site" description="Proton acceptor" evidence="9">
    <location>
        <position position="160"/>
    </location>
</feature>
<dbReference type="PANTHER" id="PTHR43159">
    <property type="entry name" value="ENOYL-[ACYL-CARRIER-PROTEIN] REDUCTASE"/>
    <property type="match status" value="1"/>
</dbReference>
<dbReference type="GO" id="GO:0006633">
    <property type="term" value="P:fatty acid biosynthetic process"/>
    <property type="evidence" value="ECO:0007669"/>
    <property type="project" value="UniProtKB-KW"/>
</dbReference>